<dbReference type="PANTHER" id="PTHR30386">
    <property type="entry name" value="MEMBRANE FUSION SUBUNIT OF EMRAB-TOLC MULTIDRUG EFFLUX PUMP"/>
    <property type="match status" value="1"/>
</dbReference>
<dbReference type="EMBL" id="JAVJIU010000003">
    <property type="protein sequence ID" value="MDR5590523.1"/>
    <property type="molecule type" value="Genomic_DNA"/>
</dbReference>
<dbReference type="Proteomes" id="UP001257234">
    <property type="component" value="Unassembled WGS sequence"/>
</dbReference>
<protein>
    <submittedName>
        <fullName evidence="3">HlyD family efflux transporter periplasmic adaptor subunit</fullName>
    </submittedName>
</protein>
<keyword evidence="2" id="KW-0812">Transmembrane</keyword>
<dbReference type="InterPro" id="IPR011053">
    <property type="entry name" value="Single_hybrid_motif"/>
</dbReference>
<evidence type="ECO:0000313" key="3">
    <source>
        <dbReference type="EMBL" id="MDR5590523.1"/>
    </source>
</evidence>
<feature type="transmembrane region" description="Helical" evidence="2">
    <location>
        <begin position="32"/>
        <end position="52"/>
    </location>
</feature>
<feature type="coiled-coil region" evidence="1">
    <location>
        <begin position="175"/>
        <end position="226"/>
    </location>
</feature>
<keyword evidence="1" id="KW-0175">Coiled coil</keyword>
<dbReference type="InterPro" id="IPR050739">
    <property type="entry name" value="MFP"/>
</dbReference>
<keyword evidence="2" id="KW-1133">Transmembrane helix</keyword>
<name>A0ABU1EQ56_9FLAO</name>
<reference evidence="4" key="1">
    <citation type="submission" date="2023-07" db="EMBL/GenBank/DDBJ databases">
        <title>Christiangramia sp. SM2212., a novel bacterium of the family Flavobacteriaceae isolated from the sea sediment.</title>
        <authorList>
            <person name="Wang J."/>
            <person name="Zhang X."/>
        </authorList>
    </citation>
    <scope>NUCLEOTIDE SEQUENCE [LARGE SCALE GENOMIC DNA]</scope>
    <source>
        <strain evidence="4">SM2212</strain>
    </source>
</reference>
<dbReference type="SUPFAM" id="SSF51230">
    <property type="entry name" value="Single hybrid motif"/>
    <property type="match status" value="1"/>
</dbReference>
<evidence type="ECO:0000256" key="2">
    <source>
        <dbReference type="SAM" id="Phobius"/>
    </source>
</evidence>
<comment type="caution">
    <text evidence="3">The sequence shown here is derived from an EMBL/GenBank/DDBJ whole genome shotgun (WGS) entry which is preliminary data.</text>
</comment>
<evidence type="ECO:0000313" key="4">
    <source>
        <dbReference type="Proteomes" id="UP001257234"/>
    </source>
</evidence>
<accession>A0ABU1EQ56</accession>
<dbReference type="RefSeq" id="WP_309561399.1">
    <property type="nucleotide sequence ID" value="NZ_JAVJIU010000003.1"/>
</dbReference>
<proteinExistence type="predicted"/>
<dbReference type="Gene3D" id="2.40.50.100">
    <property type="match status" value="1"/>
</dbReference>
<dbReference type="PANTHER" id="PTHR30386:SF18">
    <property type="entry name" value="INNER MEMBRANE PROTEIN YIAV-RELATED"/>
    <property type="match status" value="1"/>
</dbReference>
<evidence type="ECO:0000256" key="1">
    <source>
        <dbReference type="SAM" id="Coils"/>
    </source>
</evidence>
<keyword evidence="2" id="KW-0472">Membrane</keyword>
<gene>
    <name evidence="3" type="ORF">RE431_07725</name>
</gene>
<sequence length="451" mass="51538">MLNITKNKLHEKVDLTQYASGKKVFNERNQKYFNRFLIVFGVILIIILLLPWTQTVAGKGYVTTLTPAQRPQTLQSPIPGKIEKWYIREGDFVEKGDTILHISEVKSEYFDTMIVDRTGDQIRVKRSSQESYEEKIQYLSNQVGSLQQERGLKTNQAENKLEQSKLKFKSDSIDLEAARTNYEIAQRQYNRMEALNEEGLKSTAEVENYRLKLQEAKAKEIAQENKVLASRNEIINAWIELNRIQAEYGEKISKTQSDRSTAESDLYQAQADISKLETDFANYDTRKGMYYIRAPQSGYINKAIKAGIGETFKEGEPLVGIMPSDYEIAVETYVDPIDMPLLHIGEKVRVQFDGWPAIVFSGWPNSSYGTYGAEIVAIENFISPNGKYRILLAPDEEEHVWPKEIKIGSGASTLALLEDVSIWYELWRQLNGFPPNYYTPESSTTSNEKKG</sequence>
<organism evidence="3 4">
    <name type="scientific">Christiangramia sediminicola</name>
    <dbReference type="NCBI Taxonomy" id="3073267"/>
    <lineage>
        <taxon>Bacteria</taxon>
        <taxon>Pseudomonadati</taxon>
        <taxon>Bacteroidota</taxon>
        <taxon>Flavobacteriia</taxon>
        <taxon>Flavobacteriales</taxon>
        <taxon>Flavobacteriaceae</taxon>
        <taxon>Christiangramia</taxon>
    </lineage>
</organism>
<keyword evidence="4" id="KW-1185">Reference proteome</keyword>